<sequence length="53" mass="6129">MLISSGRLHNLSKQRLPFLCVQPEHPPPPPPPHTFWTEEDAQPMERDAVKMKL</sequence>
<dbReference type="EMBL" id="JAGKHQ010000011">
    <property type="protein sequence ID" value="KAG7505441.1"/>
    <property type="molecule type" value="Genomic_DNA"/>
</dbReference>
<dbReference type="Proteomes" id="UP000693946">
    <property type="component" value="Linkage Group LG19"/>
</dbReference>
<comment type="caution">
    <text evidence="1">The sequence shown here is derived from an EMBL/GenBank/DDBJ whole genome shotgun (WGS) entry which is preliminary data.</text>
</comment>
<organism evidence="1 2">
    <name type="scientific">Solea senegalensis</name>
    <name type="common">Senegalese sole</name>
    <dbReference type="NCBI Taxonomy" id="28829"/>
    <lineage>
        <taxon>Eukaryota</taxon>
        <taxon>Metazoa</taxon>
        <taxon>Chordata</taxon>
        <taxon>Craniata</taxon>
        <taxon>Vertebrata</taxon>
        <taxon>Euteleostomi</taxon>
        <taxon>Actinopterygii</taxon>
        <taxon>Neopterygii</taxon>
        <taxon>Teleostei</taxon>
        <taxon>Neoteleostei</taxon>
        <taxon>Acanthomorphata</taxon>
        <taxon>Carangaria</taxon>
        <taxon>Pleuronectiformes</taxon>
        <taxon>Pleuronectoidei</taxon>
        <taxon>Soleidae</taxon>
        <taxon>Solea</taxon>
    </lineage>
</organism>
<evidence type="ECO:0000313" key="2">
    <source>
        <dbReference type="Proteomes" id="UP000693946"/>
    </source>
</evidence>
<dbReference type="AlphaFoldDB" id="A0AAV6RNK2"/>
<accession>A0AAV6RNK2</accession>
<reference evidence="1 2" key="1">
    <citation type="journal article" date="2021" name="Sci. Rep.">
        <title>Chromosome anchoring in Senegalese sole (Solea senegalensis) reveals sex-associated markers and genome rearrangements in flatfish.</title>
        <authorList>
            <person name="Guerrero-Cozar I."/>
            <person name="Gomez-Garrido J."/>
            <person name="Berbel C."/>
            <person name="Martinez-Blanch J.F."/>
            <person name="Alioto T."/>
            <person name="Claros M.G."/>
            <person name="Gagnaire P.A."/>
            <person name="Manchado M."/>
        </authorList>
    </citation>
    <scope>NUCLEOTIDE SEQUENCE [LARGE SCALE GENOMIC DNA]</scope>
    <source>
        <strain evidence="1">Sse05_10M</strain>
    </source>
</reference>
<name>A0AAV6RNK2_SOLSE</name>
<proteinExistence type="predicted"/>
<keyword evidence="2" id="KW-1185">Reference proteome</keyword>
<protein>
    <submittedName>
        <fullName evidence="1">Uncharacterized protein</fullName>
    </submittedName>
</protein>
<evidence type="ECO:0000313" key="1">
    <source>
        <dbReference type="EMBL" id="KAG7505441.1"/>
    </source>
</evidence>
<gene>
    <name evidence="1" type="ORF">JOB18_031470</name>
</gene>